<evidence type="ECO:0000259" key="5">
    <source>
        <dbReference type="PROSITE" id="PS50102"/>
    </source>
</evidence>
<dbReference type="STRING" id="195883.A0A482XN57"/>
<dbReference type="GO" id="GO:0000785">
    <property type="term" value="C:chromatin"/>
    <property type="evidence" value="ECO:0007669"/>
    <property type="project" value="TreeGrafter"/>
</dbReference>
<dbReference type="Pfam" id="PF00076">
    <property type="entry name" value="RRM_1"/>
    <property type="match status" value="2"/>
</dbReference>
<sequence>MASQTNGVGSAPGSDDDRKLFVGGLGRSIGEAEIREYFGKFGEVESVNIKLDQYTGQSRGFAFVTFKDAQVINELLSRSTHYIGNRKIDPKKVAQRQMPLNCKIFVGGLTPELTDSAIKEYFSKFGNIVEFQAPLDKKTKQRKGFCFITFSSKEIVYKALKVPRQTINGKEVDVKKVKFNPETMSTNIRAGRMDFPWDSYAAQGYAQPGYGSVYPGMGYEGYDAGFYGGYGDYNYGGYGYDNGAGYGYQGGYGGGDRHHH</sequence>
<dbReference type="InParanoid" id="A0A482XN57"/>
<feature type="domain" description="RRM" evidence="5">
    <location>
        <begin position="102"/>
        <end position="184"/>
    </location>
</feature>
<dbReference type="PANTHER" id="PTHR48033:SF10">
    <property type="entry name" value="RNA-BINDING PROTEIN SQUID"/>
    <property type="match status" value="1"/>
</dbReference>
<reference evidence="6 7" key="1">
    <citation type="journal article" date="2017" name="Gigascience">
        <title>Genome sequence of the small brown planthopper, Laodelphax striatellus.</title>
        <authorList>
            <person name="Zhu J."/>
            <person name="Jiang F."/>
            <person name="Wang X."/>
            <person name="Yang P."/>
            <person name="Bao Y."/>
            <person name="Zhao W."/>
            <person name="Wang W."/>
            <person name="Lu H."/>
            <person name="Wang Q."/>
            <person name="Cui N."/>
            <person name="Li J."/>
            <person name="Chen X."/>
            <person name="Luo L."/>
            <person name="Yu J."/>
            <person name="Kang L."/>
            <person name="Cui F."/>
        </authorList>
    </citation>
    <scope>NUCLEOTIDE SEQUENCE [LARGE SCALE GENOMIC DNA]</scope>
    <source>
        <strain evidence="6">Lst14</strain>
    </source>
</reference>
<evidence type="ECO:0000256" key="4">
    <source>
        <dbReference type="PROSITE-ProRule" id="PRU00176"/>
    </source>
</evidence>
<dbReference type="PROSITE" id="PS50102">
    <property type="entry name" value="RRM"/>
    <property type="match status" value="2"/>
</dbReference>
<evidence type="ECO:0000256" key="1">
    <source>
        <dbReference type="ARBA" id="ARBA00004123"/>
    </source>
</evidence>
<organism evidence="6 7">
    <name type="scientific">Laodelphax striatellus</name>
    <name type="common">Small brown planthopper</name>
    <name type="synonym">Delphax striatella</name>
    <dbReference type="NCBI Taxonomy" id="195883"/>
    <lineage>
        <taxon>Eukaryota</taxon>
        <taxon>Metazoa</taxon>
        <taxon>Ecdysozoa</taxon>
        <taxon>Arthropoda</taxon>
        <taxon>Hexapoda</taxon>
        <taxon>Insecta</taxon>
        <taxon>Pterygota</taxon>
        <taxon>Neoptera</taxon>
        <taxon>Paraneoptera</taxon>
        <taxon>Hemiptera</taxon>
        <taxon>Auchenorrhyncha</taxon>
        <taxon>Fulgoroidea</taxon>
        <taxon>Delphacidae</taxon>
        <taxon>Criomorphinae</taxon>
        <taxon>Laodelphax</taxon>
    </lineage>
</organism>
<dbReference type="EMBL" id="QKKF02005229">
    <property type="protein sequence ID" value="RZF46950.1"/>
    <property type="molecule type" value="Genomic_DNA"/>
</dbReference>
<dbReference type="OrthoDB" id="1875751at2759"/>
<keyword evidence="2 4" id="KW-0694">RNA-binding</keyword>
<comment type="caution">
    <text evidence="6">The sequence shown here is derived from an EMBL/GenBank/DDBJ whole genome shotgun (WGS) entry which is preliminary data.</text>
</comment>
<evidence type="ECO:0000313" key="6">
    <source>
        <dbReference type="EMBL" id="RZF46950.1"/>
    </source>
</evidence>
<dbReference type="GO" id="GO:0005654">
    <property type="term" value="C:nucleoplasm"/>
    <property type="evidence" value="ECO:0007669"/>
    <property type="project" value="TreeGrafter"/>
</dbReference>
<dbReference type="SMART" id="SM00360">
    <property type="entry name" value="RRM"/>
    <property type="match status" value="2"/>
</dbReference>
<proteinExistence type="predicted"/>
<name>A0A482XN57_LAOST</name>
<dbReference type="InterPro" id="IPR000504">
    <property type="entry name" value="RRM_dom"/>
</dbReference>
<dbReference type="GO" id="GO:0010468">
    <property type="term" value="P:regulation of gene expression"/>
    <property type="evidence" value="ECO:0007669"/>
    <property type="project" value="TreeGrafter"/>
</dbReference>
<dbReference type="InterPro" id="IPR035979">
    <property type="entry name" value="RBD_domain_sf"/>
</dbReference>
<dbReference type="Proteomes" id="UP000291343">
    <property type="component" value="Unassembled WGS sequence"/>
</dbReference>
<keyword evidence="7" id="KW-1185">Reference proteome</keyword>
<dbReference type="InterPro" id="IPR012677">
    <property type="entry name" value="Nucleotide-bd_a/b_plait_sf"/>
</dbReference>
<dbReference type="SMR" id="A0A482XN57"/>
<comment type="subcellular location">
    <subcellularLocation>
        <location evidence="1">Nucleus</location>
    </subcellularLocation>
</comment>
<evidence type="ECO:0000256" key="3">
    <source>
        <dbReference type="ARBA" id="ARBA00023242"/>
    </source>
</evidence>
<keyword evidence="3" id="KW-0539">Nucleus</keyword>
<gene>
    <name evidence="6" type="ORF">LSTR_LSTR011218</name>
</gene>
<evidence type="ECO:0000256" key="2">
    <source>
        <dbReference type="ARBA" id="ARBA00022884"/>
    </source>
</evidence>
<evidence type="ECO:0000313" key="7">
    <source>
        <dbReference type="Proteomes" id="UP000291343"/>
    </source>
</evidence>
<feature type="domain" description="RRM" evidence="5">
    <location>
        <begin position="18"/>
        <end position="93"/>
    </location>
</feature>
<protein>
    <recommendedName>
        <fullName evidence="5">RRM domain-containing protein</fullName>
    </recommendedName>
</protein>
<dbReference type="AlphaFoldDB" id="A0A482XN57"/>
<dbReference type="GO" id="GO:0003723">
    <property type="term" value="F:RNA binding"/>
    <property type="evidence" value="ECO:0007669"/>
    <property type="project" value="UniProtKB-UniRule"/>
</dbReference>
<dbReference type="PANTHER" id="PTHR48033">
    <property type="entry name" value="RNA-BINDING (RRM/RBD/RNP MOTIFS) FAMILY PROTEIN"/>
    <property type="match status" value="1"/>
</dbReference>
<dbReference type="Gene3D" id="3.30.70.330">
    <property type="match status" value="2"/>
</dbReference>
<accession>A0A482XN57</accession>
<dbReference type="SUPFAM" id="SSF54928">
    <property type="entry name" value="RNA-binding domain, RBD"/>
    <property type="match status" value="2"/>
</dbReference>